<dbReference type="OrthoDB" id="2154279at2759"/>
<name>A0A507DJU6_9FUNG</name>
<reference evidence="1 2" key="1">
    <citation type="journal article" date="2019" name="Sci. Rep.">
        <title>Comparative genomics of chytrid fungi reveal insights into the obligate biotrophic and pathogenic lifestyle of Synchytrium endobioticum.</title>
        <authorList>
            <person name="van de Vossenberg B.T.L.H."/>
            <person name="Warris S."/>
            <person name="Nguyen H.D.T."/>
            <person name="van Gent-Pelzer M.P.E."/>
            <person name="Joly D.L."/>
            <person name="van de Geest H.C."/>
            <person name="Bonants P.J.M."/>
            <person name="Smith D.S."/>
            <person name="Levesque C.A."/>
            <person name="van der Lee T.A.J."/>
        </authorList>
    </citation>
    <scope>NUCLEOTIDE SEQUENCE [LARGE SCALE GENOMIC DNA]</scope>
    <source>
        <strain evidence="1 2">CBS 675.73</strain>
    </source>
</reference>
<dbReference type="EMBL" id="QEAP01001094">
    <property type="protein sequence ID" value="TPX51979.1"/>
    <property type="molecule type" value="Genomic_DNA"/>
</dbReference>
<protein>
    <submittedName>
        <fullName evidence="1">Uncharacterized protein</fullName>
    </submittedName>
</protein>
<proteinExistence type="predicted"/>
<dbReference type="InterPro" id="IPR040521">
    <property type="entry name" value="KDZ"/>
</dbReference>
<keyword evidence="2" id="KW-1185">Reference proteome</keyword>
<organism evidence="1 2">
    <name type="scientific">Chytriomyces confervae</name>
    <dbReference type="NCBI Taxonomy" id="246404"/>
    <lineage>
        <taxon>Eukaryota</taxon>
        <taxon>Fungi</taxon>
        <taxon>Fungi incertae sedis</taxon>
        <taxon>Chytridiomycota</taxon>
        <taxon>Chytridiomycota incertae sedis</taxon>
        <taxon>Chytridiomycetes</taxon>
        <taxon>Chytridiales</taxon>
        <taxon>Chytriomycetaceae</taxon>
        <taxon>Chytriomyces</taxon>
    </lineage>
</organism>
<comment type="caution">
    <text evidence="1">The sequence shown here is derived from an EMBL/GenBank/DDBJ whole genome shotgun (WGS) entry which is preliminary data.</text>
</comment>
<dbReference type="AlphaFoldDB" id="A0A507DJU6"/>
<dbReference type="Pfam" id="PF18758">
    <property type="entry name" value="KDZ"/>
    <property type="match status" value="1"/>
</dbReference>
<accession>A0A507DJU6</accession>
<dbReference type="Proteomes" id="UP000320333">
    <property type="component" value="Unassembled WGS sequence"/>
</dbReference>
<evidence type="ECO:0000313" key="2">
    <source>
        <dbReference type="Proteomes" id="UP000320333"/>
    </source>
</evidence>
<gene>
    <name evidence="1" type="ORF">CcCBS67573_g09971</name>
</gene>
<evidence type="ECO:0000313" key="1">
    <source>
        <dbReference type="EMBL" id="TPX51979.1"/>
    </source>
</evidence>
<sequence length="285" mass="32094">MDGFESARHNHGYYSWAWQFWFKPGEDHVAKASIKGKSVAAESLGCSSQYYSGEEERSLAKKRNQQSQYDQIVHQDAKGERLLYCDTVIEMIRKQYPNHELALSYDVICKEVAHLQQPYMLQTNIKTPFIAVLAAMHAQAHCQVKFSPRIIAGLGTKLDGEGVERENAWLARSIGLTVGETEGNWELDISLIAEDYNCSKLQSALKIISRKLDLAYVDLASIESAIGEPTNLNRGTYAGFIVENSTWQGNLLKDHYCRKSVGTSVEDEIWRFTTLPAENHTSIAI</sequence>